<evidence type="ECO:0000313" key="2">
    <source>
        <dbReference type="WBParaSite" id="RSKR_0000799350.1"/>
    </source>
</evidence>
<name>A0AC35U619_9BILA</name>
<proteinExistence type="predicted"/>
<evidence type="ECO:0000313" key="1">
    <source>
        <dbReference type="Proteomes" id="UP000095286"/>
    </source>
</evidence>
<sequence>MDAFKNNLLILLEYFKHHYFNDSLYIHITDIQIQTSKQTELHHSLCIKGVNGFFIYANIQNTHRLTINSKVHSSICSNLHQISFDFKSNYTYNYNELLNIFVSNLPLQVLDNFHDYRFSIKLPYLHSFENSLLFLGAENNLRILQSHNFEIAHLTSKQNDCNAIENYLVNYLNKILINEIEEADMNTSFIQLGMDSLQTSLFEYEIQKRFEYLIIPNLLLLKYNTLTKLSHFLQQSCEKVEDKTHIVKKEKEIFYIKPTTNQIRYLFIKNINNSYFNSLIEGAQLKIGQTPDIINLQNKVLNLMASNMILRTIYTNQNKLEVLSLTESFIHLSLNDHIEDKNVNLFFFCHHCACDGLSFQVIYNYLIDQFVFNKDSVQYSTFSTFEDNYFDSSNYIKDKEYWGSKLFSFSYCLYSNLKLNLLKPKNSNFDVLQRLSTQTGCSFYSICLFAYRIAILKIHAIDNISIGIPCSGRIHNKFESVIGSFINPIPFIFNLHSSNTIRQEIQSHHKMLVSDLRHQALPFDQIKECSKLSGQLYDVMFIQETNILKHNISNVKKMLPLALECPQVWSIDTHVQHCEIHVSYSCDISKIEIENIIKEFDSVMKFSIKEMSSNYPLVAKDYPNAFPLFDILQKQADLSNTIVYNEDKSVNISLNNLLTKANFLSMTLNNEYFETFGEIAIRDIPIGIQSTRNINMLSMVLAIWKSGFAVLPINANSKLEQIKVLINSLIISEEKIAHIADEKYIYLRKNSRNLLNYTNIFYLTETSGTTGNSKLVCSEGEGLLNLVTNYTKLFYLTNTSKIYQVVNYAFDIFFADILKAFVNGSDIVLADDQIPKIQTFDSLNISHSYIMPAYISRLNKTQLGHLQSLKYLHYGGESLSAACLDFLYKLNIIVCQEYGSTEHAIYTNILQMRKNMNPLRIGNPIDNVGIENGVYQSNLSAGILFSYGIGLFRGYLYQDTQNMNGLFTKDMVYHLNNKEIILKGRLDNQIKLDGIKVDLNEIQEILLKHSNISELVNHTILFKYLESKIFVNVIPKYYFYHEQFKLNSNGKIDRKYLHDLVSSQTIKNYGCKPVNDSYSNIVKTFAKFIHCPELEISDNLFEKGGTSISLMMAVHEVAEQFNYYINLTDIFEFKSLDKIINKAHQNYMWFDNEVSQHSDQYSIKWKIEFNRDVDSGLRSILHITSKNIFQRLLSLTECYINFSTSNSVKEGIDLTNELPISIYHVSNRSFGIDFHHIAVDGHSLQLIRKNLFVMYKLLSTNLSITERPKIKLNSCFAKFAFDNHQMTTRSREALQQSFFKSIKTNKYIQNICFNTNQFPKEDEFSTFITILVHVLNDLKTDERFQIFTPMSLRTPHFQNIVGNFVDTFLLDITSSNQISKDIQINKQHIANVMQNKNMQLASNMNASRIMFILDTFDNNDNFMLDNEVFVRIEEEVSLYSVYNQIWTIQKQENGIKLIINYSEEKYSSNTIIGYVNSYFKILDQMNSISMLNGITSLWEDVLEVDSDFDRHKSFFELGGNSISAAILCSNIRQKYRLDCYVSILFDNPLIDNFVNHLLSFGKNSKPQNIASNVMYQGNKISNHAYSIKNHFALPILKYLEKNINNQKLTNTYCNSIKVRIENVSLKAMNVKINNVLKIQPMLRSIFEYKNGTYHTLILSLTECFINLQNVSKYTAINYNYENLFEAPWFFAYLCNDFFILEVGHTCVDGFSIICLEKYLTNTPNLYSVNQLNQIKSSFNEINNIKIDTAYKNYLKECNEQTIKQNYLFNFDPELKIVSKKITILNFKTAAEQYLKQYQCSEFVLIYGIICESLMKSLNVSKLCILSTFDSRQIIYDLDKAVGMFVNVLPVLIQSPDQDHIREAISYMANRCHLDIEEYFNSNAQIMITQMNPVKGMKNKIDKKSKFDLTIFVETSDELNIVIQGSEKLFNTDWMQNLLVLIQEILTEKFQQTKQRDYPGNLTLLSILCKQAELTPYNFAIKTKLSCLTYSNLIEAITILCFNLQRQYFIQFGETIVPESIISFLASKSTDHILTILAILKCGAAYNPIDDKYPTERIDKILENCSTMLFFNNKNIIQIHKQTYFYFFRHLQSNLSYIINTSGTTGIPKAVCIGQEGLINMITESTRNFKLSSTDTVYQFTNLVYDNSVLEIFSTLCNGSSLYQSQQPFDSLVFVDEIREFQITHAMLFPGIIKTFNDDELLKMNILKYWIVGAEKLPQALLNKMIMNKVATIQNYGPTETTGYCIWRFMRSNDNAQCLGKPIANMKYRIIENELELSGIGLMWGYINNNTREWYKTGDLVSTINQNILFNCRKDKQIKIYGHRVELIEIEGIIELLDEIKECKAVFSESINIVYVGSTKLEHDYIIQHCKKYLPLYCLPKRSLKLEKIPLTSNNKVNEEEILNLINEGLENTIIQIWGKLPFEYDLDMNDNFYSLGGDSLLLLKLISILRQKHAIFLDINELLYCQTISDIMSLTQNSSSDKIRYRILIFPALYGNMIPYQQFINEINKITKHIDTLTEFTNYLRICYQSKYTTFPGITLMIGASFGGLVAYEFSKNLIDTHVFNIDGILNSSNNKSPTFEEHGDYIIKHLNKLIPSESNTFKSIIKQSWDLLQLSINYVPYYDTQKCMTLLVSNKSNEEAWSNYCVVSKYQLEGDHTQILSYPNIKLIMEVIKKKFFI</sequence>
<organism evidence="1 2">
    <name type="scientific">Rhabditophanes sp. KR3021</name>
    <dbReference type="NCBI Taxonomy" id="114890"/>
    <lineage>
        <taxon>Eukaryota</taxon>
        <taxon>Metazoa</taxon>
        <taxon>Ecdysozoa</taxon>
        <taxon>Nematoda</taxon>
        <taxon>Chromadorea</taxon>
        <taxon>Rhabditida</taxon>
        <taxon>Tylenchina</taxon>
        <taxon>Panagrolaimomorpha</taxon>
        <taxon>Strongyloidoidea</taxon>
        <taxon>Alloionematidae</taxon>
        <taxon>Rhabditophanes</taxon>
    </lineage>
</organism>
<reference evidence="2" key="1">
    <citation type="submission" date="2016-11" db="UniProtKB">
        <authorList>
            <consortium name="WormBaseParasite"/>
        </authorList>
    </citation>
    <scope>IDENTIFICATION</scope>
    <source>
        <strain evidence="2">KR3021</strain>
    </source>
</reference>
<dbReference type="WBParaSite" id="RSKR_0000799350.1">
    <property type="protein sequence ID" value="RSKR_0000799350.1"/>
    <property type="gene ID" value="RSKR_0000799350"/>
</dbReference>
<dbReference type="Proteomes" id="UP000095286">
    <property type="component" value="Unplaced"/>
</dbReference>
<protein>
    <submittedName>
        <fullName evidence="2">Carrier domain-containing protein</fullName>
    </submittedName>
</protein>
<accession>A0AC35U619</accession>